<proteinExistence type="predicted"/>
<evidence type="ECO:0000313" key="1">
    <source>
        <dbReference type="EMBL" id="JAP76621.1"/>
    </source>
</evidence>
<name>A0A131YFC4_RHIAP</name>
<dbReference type="EMBL" id="GEDV01011936">
    <property type="protein sequence ID" value="JAP76621.1"/>
    <property type="molecule type" value="Transcribed_RNA"/>
</dbReference>
<organism evidence="1">
    <name type="scientific">Rhipicephalus appendiculatus</name>
    <name type="common">Brown ear tick</name>
    <dbReference type="NCBI Taxonomy" id="34631"/>
    <lineage>
        <taxon>Eukaryota</taxon>
        <taxon>Metazoa</taxon>
        <taxon>Ecdysozoa</taxon>
        <taxon>Arthropoda</taxon>
        <taxon>Chelicerata</taxon>
        <taxon>Arachnida</taxon>
        <taxon>Acari</taxon>
        <taxon>Parasitiformes</taxon>
        <taxon>Ixodida</taxon>
        <taxon>Ixodoidea</taxon>
        <taxon>Ixodidae</taxon>
        <taxon>Rhipicephalinae</taxon>
        <taxon>Rhipicephalus</taxon>
        <taxon>Rhipicephalus</taxon>
    </lineage>
</organism>
<sequence length="90" mass="10576">MCSGLSETTFQYQSEFSNLSKKANHVHILSQIVYRIKIMSIIIKTNKFNFNMLLCVTVVWQISKWLNYEMSQSLIIGKVQLKLDEHFVVF</sequence>
<protein>
    <submittedName>
        <fullName evidence="1">Uncharacterized protein</fullName>
    </submittedName>
</protein>
<reference evidence="1" key="1">
    <citation type="journal article" date="2016" name="Ticks Tick Borne Dis.">
        <title>De novo assembly and annotation of the salivary gland transcriptome of Rhipicephalus appendiculatus male and female ticks during blood feeding.</title>
        <authorList>
            <person name="de Castro M.H."/>
            <person name="de Klerk D."/>
            <person name="Pienaar R."/>
            <person name="Latif A.A."/>
            <person name="Rees D.J."/>
            <person name="Mans B.J."/>
        </authorList>
    </citation>
    <scope>NUCLEOTIDE SEQUENCE</scope>
    <source>
        <tissue evidence="1">Salivary glands</tissue>
    </source>
</reference>
<dbReference type="AlphaFoldDB" id="A0A131YFC4"/>
<accession>A0A131YFC4</accession>